<evidence type="ECO:0000256" key="1">
    <source>
        <dbReference type="SAM" id="MobiDB-lite"/>
    </source>
</evidence>
<dbReference type="EMBL" id="CADCTS010000455">
    <property type="protein sequence ID" value="CAA9332882.1"/>
    <property type="molecule type" value="Genomic_DNA"/>
</dbReference>
<name>A0A6J4LM93_9ACTN</name>
<reference evidence="2" key="1">
    <citation type="submission" date="2020-02" db="EMBL/GenBank/DDBJ databases">
        <authorList>
            <person name="Meier V. D."/>
        </authorList>
    </citation>
    <scope>NUCLEOTIDE SEQUENCE</scope>
    <source>
        <strain evidence="2">AVDCRST_MAG48</strain>
    </source>
</reference>
<proteinExistence type="predicted"/>
<feature type="region of interest" description="Disordered" evidence="1">
    <location>
        <begin position="1"/>
        <end position="133"/>
    </location>
</feature>
<organism evidence="2">
    <name type="scientific">uncultured Friedmanniella sp</name>
    <dbReference type="NCBI Taxonomy" id="335381"/>
    <lineage>
        <taxon>Bacteria</taxon>
        <taxon>Bacillati</taxon>
        <taxon>Actinomycetota</taxon>
        <taxon>Actinomycetes</taxon>
        <taxon>Propionibacteriales</taxon>
        <taxon>Nocardioidaceae</taxon>
        <taxon>Friedmanniella</taxon>
        <taxon>environmental samples</taxon>
    </lineage>
</organism>
<feature type="non-terminal residue" evidence="2">
    <location>
        <position position="1"/>
    </location>
</feature>
<sequence>DRRRARPRRRELRAARGLPVPGRRRGPGPLPRRAQPDARRHQAADAGADPRRRGRRAVAAQLGRLRHGRADRGAPADDRAGRGPPREPHRLPQQPGPARPAGPRRPGAGPRRGRLRPGSGARGGTRRPGRRPL</sequence>
<accession>A0A6J4LM93</accession>
<feature type="compositionally biased region" description="Basic and acidic residues" evidence="1">
    <location>
        <begin position="68"/>
        <end position="90"/>
    </location>
</feature>
<evidence type="ECO:0000313" key="2">
    <source>
        <dbReference type="EMBL" id="CAA9332882.1"/>
    </source>
</evidence>
<feature type="compositionally biased region" description="Basic residues" evidence="1">
    <location>
        <begin position="124"/>
        <end position="133"/>
    </location>
</feature>
<feature type="compositionally biased region" description="Basic and acidic residues" evidence="1">
    <location>
        <begin position="34"/>
        <end position="51"/>
    </location>
</feature>
<gene>
    <name evidence="2" type="ORF">AVDCRST_MAG48-3216</name>
</gene>
<protein>
    <submittedName>
        <fullName evidence="2">Na(+) H(+) antiporter subunit G</fullName>
    </submittedName>
</protein>
<feature type="non-terminal residue" evidence="2">
    <location>
        <position position="133"/>
    </location>
</feature>
<feature type="compositionally biased region" description="Basic residues" evidence="1">
    <location>
        <begin position="1"/>
        <end position="11"/>
    </location>
</feature>
<dbReference type="AlphaFoldDB" id="A0A6J4LM93"/>